<dbReference type="PANTHER" id="PTHR12905">
    <property type="entry name" value="METALLOPHOSPHOESTERASE"/>
    <property type="match status" value="1"/>
</dbReference>
<organism evidence="2 3">
    <name type="scientific">Sphaerobolus stellatus (strain SS14)</name>
    <dbReference type="NCBI Taxonomy" id="990650"/>
    <lineage>
        <taxon>Eukaryota</taxon>
        <taxon>Fungi</taxon>
        <taxon>Dikarya</taxon>
        <taxon>Basidiomycota</taxon>
        <taxon>Agaricomycotina</taxon>
        <taxon>Agaricomycetes</taxon>
        <taxon>Phallomycetidae</taxon>
        <taxon>Geastrales</taxon>
        <taxon>Sphaerobolaceae</taxon>
        <taxon>Sphaerobolus</taxon>
    </lineage>
</organism>
<dbReference type="GO" id="GO:0016787">
    <property type="term" value="F:hydrolase activity"/>
    <property type="evidence" value="ECO:0007669"/>
    <property type="project" value="InterPro"/>
</dbReference>
<evidence type="ECO:0000313" key="2">
    <source>
        <dbReference type="EMBL" id="KIJ39854.1"/>
    </source>
</evidence>
<keyword evidence="3" id="KW-1185">Reference proteome</keyword>
<gene>
    <name evidence="2" type="ORF">M422DRAFT_210080</name>
</gene>
<evidence type="ECO:0000313" key="3">
    <source>
        <dbReference type="Proteomes" id="UP000054279"/>
    </source>
</evidence>
<dbReference type="EMBL" id="KN837148">
    <property type="protein sequence ID" value="KIJ39854.1"/>
    <property type="molecule type" value="Genomic_DNA"/>
</dbReference>
<dbReference type="OrthoDB" id="630188at2759"/>
<evidence type="ECO:0000259" key="1">
    <source>
        <dbReference type="Pfam" id="PF00149"/>
    </source>
</evidence>
<accession>A0A0C9UY96</accession>
<dbReference type="PANTHER" id="PTHR12905:SF0">
    <property type="entry name" value="CALCINEURIN-LIKE PHOSPHOESTERASE DOMAIN-CONTAINING PROTEIN"/>
    <property type="match status" value="1"/>
</dbReference>
<dbReference type="HOGENOM" id="CLU_041441_4_0_1"/>
<proteinExistence type="predicted"/>
<dbReference type="Pfam" id="PF00149">
    <property type="entry name" value="Metallophos"/>
    <property type="match status" value="1"/>
</dbReference>
<feature type="domain" description="Calcineurin-like phosphoesterase" evidence="1">
    <location>
        <begin position="41"/>
        <end position="261"/>
    </location>
</feature>
<dbReference type="Proteomes" id="UP000054279">
    <property type="component" value="Unassembled WGS sequence"/>
</dbReference>
<dbReference type="InterPro" id="IPR004843">
    <property type="entry name" value="Calcineurin-like_PHP"/>
</dbReference>
<dbReference type="InterPro" id="IPR051693">
    <property type="entry name" value="UPF0046_metallophosphoest"/>
</dbReference>
<dbReference type="AlphaFoldDB" id="A0A0C9UY96"/>
<name>A0A0C9UY96_SPHS4</name>
<dbReference type="SUPFAM" id="SSF56300">
    <property type="entry name" value="Metallo-dependent phosphatases"/>
    <property type="match status" value="1"/>
</dbReference>
<sequence length="328" mass="36525">MADSTISSEPRLPHTLTAPGIAVYQWYQTPPRHPGPEWTRFVCVSDTHDHTFDVPPGDVLIHGGDLTETGSIATLRDTMHWIYDMPHKFKLVIAGNHDVCLSIIDHQSSILFLTRLAQFTLDKVWYQRENHDQKDAESVQKDLEDAENLVRGEEAKQTNVIYLEYASTEIQVKPGGRKWKIYGSPGSPAFGGMAFNYPRGKNAQELHANIPDDTDILITHGPPYSILDKVIMGGRVVGCKELFTRLAEIKPALHVFGHIHEDRGAQIYDYSAGETVNNSNTVFVNAANMPLGNKWTQEKKSSGTPRHALLPPIIVDLLDLGDDEVTPG</sequence>
<dbReference type="CDD" id="cd07379">
    <property type="entry name" value="MPP_239FB"/>
    <property type="match status" value="1"/>
</dbReference>
<protein>
    <recommendedName>
        <fullName evidence="1">Calcineurin-like phosphoesterase domain-containing protein</fullName>
    </recommendedName>
</protein>
<dbReference type="InterPro" id="IPR029052">
    <property type="entry name" value="Metallo-depent_PP-like"/>
</dbReference>
<dbReference type="Gene3D" id="3.60.21.10">
    <property type="match status" value="1"/>
</dbReference>
<reference evidence="2 3" key="1">
    <citation type="submission" date="2014-06" db="EMBL/GenBank/DDBJ databases">
        <title>Evolutionary Origins and Diversification of the Mycorrhizal Mutualists.</title>
        <authorList>
            <consortium name="DOE Joint Genome Institute"/>
            <consortium name="Mycorrhizal Genomics Consortium"/>
            <person name="Kohler A."/>
            <person name="Kuo A."/>
            <person name="Nagy L.G."/>
            <person name="Floudas D."/>
            <person name="Copeland A."/>
            <person name="Barry K.W."/>
            <person name="Cichocki N."/>
            <person name="Veneault-Fourrey C."/>
            <person name="LaButti K."/>
            <person name="Lindquist E.A."/>
            <person name="Lipzen A."/>
            <person name="Lundell T."/>
            <person name="Morin E."/>
            <person name="Murat C."/>
            <person name="Riley R."/>
            <person name="Ohm R."/>
            <person name="Sun H."/>
            <person name="Tunlid A."/>
            <person name="Henrissat B."/>
            <person name="Grigoriev I.V."/>
            <person name="Hibbett D.S."/>
            <person name="Martin F."/>
        </authorList>
    </citation>
    <scope>NUCLEOTIDE SEQUENCE [LARGE SCALE GENOMIC DNA]</scope>
    <source>
        <strain evidence="2 3">SS14</strain>
    </source>
</reference>